<keyword evidence="2" id="KW-1133">Transmembrane helix</keyword>
<dbReference type="Proteomes" id="UP000184699">
    <property type="component" value="Unassembled WGS sequence"/>
</dbReference>
<gene>
    <name evidence="3" type="ORF">SAMN05443544_2414</name>
</gene>
<protein>
    <submittedName>
        <fullName evidence="3">Uncharacterized protein</fullName>
    </submittedName>
</protein>
<evidence type="ECO:0000256" key="1">
    <source>
        <dbReference type="SAM" id="MobiDB-lite"/>
    </source>
</evidence>
<evidence type="ECO:0000256" key="2">
    <source>
        <dbReference type="SAM" id="Phobius"/>
    </source>
</evidence>
<feature type="region of interest" description="Disordered" evidence="1">
    <location>
        <begin position="22"/>
        <end position="44"/>
    </location>
</feature>
<reference evidence="4" key="1">
    <citation type="submission" date="2016-11" db="EMBL/GenBank/DDBJ databases">
        <authorList>
            <person name="Varghese N."/>
            <person name="Submissions S."/>
        </authorList>
    </citation>
    <scope>NUCLEOTIDE SEQUENCE [LARGE SCALE GENOMIC DNA]</scope>
    <source>
        <strain evidence="4">DSM 8595</strain>
    </source>
</reference>
<keyword evidence="2" id="KW-0472">Membrane</keyword>
<organism evidence="3 4">
    <name type="scientific">Agromyces cerinus subsp. cerinus</name>
    <dbReference type="NCBI Taxonomy" id="232089"/>
    <lineage>
        <taxon>Bacteria</taxon>
        <taxon>Bacillati</taxon>
        <taxon>Actinomycetota</taxon>
        <taxon>Actinomycetes</taxon>
        <taxon>Micrococcales</taxon>
        <taxon>Microbacteriaceae</taxon>
        <taxon>Agromyces</taxon>
    </lineage>
</organism>
<evidence type="ECO:0000313" key="3">
    <source>
        <dbReference type="EMBL" id="SIO04385.1"/>
    </source>
</evidence>
<keyword evidence="2" id="KW-0812">Transmembrane</keyword>
<keyword evidence="4" id="KW-1185">Reference proteome</keyword>
<dbReference type="AlphaFoldDB" id="A0A1N6GA35"/>
<dbReference type="EMBL" id="FSRJ01000003">
    <property type="protein sequence ID" value="SIO04385.1"/>
    <property type="molecule type" value="Genomic_DNA"/>
</dbReference>
<name>A0A1N6GA35_9MICO</name>
<sequence length="173" mass="17285">MPARVAVRAGVSRDMPPVYAEPTALSAGGGGAAVTEGTSASRRMPRGGRRAVMLPLIVVAVGGLALAGCTTGTDTLPAPVVVQLGDIDGETIEVVDGNVIDLAGDDETYADWDAEIEDPTIARFTPGGDDGSAQSNPGLTATAVGTTGVTLENGETGETVSFTVEVVPTTSGD</sequence>
<feature type="transmembrane region" description="Helical" evidence="2">
    <location>
        <begin position="51"/>
        <end position="68"/>
    </location>
</feature>
<accession>A0A1N6GA35</accession>
<evidence type="ECO:0000313" key="4">
    <source>
        <dbReference type="Proteomes" id="UP000184699"/>
    </source>
</evidence>
<proteinExistence type="predicted"/>